<proteinExistence type="predicted"/>
<dbReference type="Proteomes" id="UP001500266">
    <property type="component" value="Unassembled WGS sequence"/>
</dbReference>
<reference evidence="2" key="1">
    <citation type="journal article" date="2019" name="Int. J. Syst. Evol. Microbiol.">
        <title>The Global Catalogue of Microorganisms (GCM) 10K type strain sequencing project: providing services to taxonomists for standard genome sequencing and annotation.</title>
        <authorList>
            <consortium name="The Broad Institute Genomics Platform"/>
            <consortium name="The Broad Institute Genome Sequencing Center for Infectious Disease"/>
            <person name="Wu L."/>
            <person name="Ma J."/>
        </authorList>
    </citation>
    <scope>NUCLEOTIDE SEQUENCE [LARGE SCALE GENOMIC DNA]</scope>
    <source>
        <strain evidence="2">JCM 17316</strain>
    </source>
</reference>
<dbReference type="EMBL" id="BAABDO010000014">
    <property type="protein sequence ID" value="GAA4134113.1"/>
    <property type="molecule type" value="Genomic_DNA"/>
</dbReference>
<protein>
    <submittedName>
        <fullName evidence="1">Uncharacterized protein</fullName>
    </submittedName>
</protein>
<comment type="caution">
    <text evidence="1">The sequence shown here is derived from an EMBL/GenBank/DDBJ whole genome shotgun (WGS) entry which is preliminary data.</text>
</comment>
<evidence type="ECO:0000313" key="1">
    <source>
        <dbReference type="EMBL" id="GAA4134113.1"/>
    </source>
</evidence>
<name>A0ABP7YCR9_9ACTN</name>
<organism evidence="1 2">
    <name type="scientific">Actinomadura keratinilytica</name>
    <dbReference type="NCBI Taxonomy" id="547461"/>
    <lineage>
        <taxon>Bacteria</taxon>
        <taxon>Bacillati</taxon>
        <taxon>Actinomycetota</taxon>
        <taxon>Actinomycetes</taxon>
        <taxon>Streptosporangiales</taxon>
        <taxon>Thermomonosporaceae</taxon>
        <taxon>Actinomadura</taxon>
    </lineage>
</organism>
<evidence type="ECO:0000313" key="2">
    <source>
        <dbReference type="Proteomes" id="UP001500266"/>
    </source>
</evidence>
<sequence>MKGAGYPGSGQCGAFGIPLDDRRAAPVLSATGEFTHKTAGQKYLDWFERVPVRSNASIQTALPTGSCSGSGPRGAREVVCSPVISTTFRNAKPATRTMPRPGALPAYSGVFAGAASGSLPGGEAALVNGGAWSLRLRASADQRDLCRVQRVRNKQGWSVFERLLEGDDLMVPAPSHVGASFIAMKGGVSGPHPWRRPV</sequence>
<gene>
    <name evidence="1" type="ORF">GCM10022416_15610</name>
</gene>
<accession>A0ABP7YCR9</accession>
<keyword evidence="2" id="KW-1185">Reference proteome</keyword>